<protein>
    <recommendedName>
        <fullName evidence="3 9">Flagellar biosynthetic protein FliQ</fullName>
    </recommendedName>
</protein>
<dbReference type="GO" id="GO:0044780">
    <property type="term" value="P:bacterial-type flagellum assembly"/>
    <property type="evidence" value="ECO:0007669"/>
    <property type="project" value="InterPro"/>
</dbReference>
<keyword evidence="10" id="KW-0966">Cell projection</keyword>
<dbReference type="GO" id="GO:0009425">
    <property type="term" value="C:bacterial-type flagellum basal body"/>
    <property type="evidence" value="ECO:0007669"/>
    <property type="project" value="UniProtKB-SubCell"/>
</dbReference>
<evidence type="ECO:0000256" key="7">
    <source>
        <dbReference type="ARBA" id="ARBA00023136"/>
    </source>
</evidence>
<feature type="transmembrane region" description="Helical" evidence="9">
    <location>
        <begin position="55"/>
        <end position="81"/>
    </location>
</feature>
<comment type="caution">
    <text evidence="10">The sequence shown here is derived from an EMBL/GenBank/DDBJ whole genome shotgun (WGS) entry which is preliminary data.</text>
</comment>
<comment type="function">
    <text evidence="9">Role in flagellar biosynthesis.</text>
</comment>
<accession>A0A937DGI8</accession>
<proteinExistence type="inferred from homology"/>
<evidence type="ECO:0000256" key="9">
    <source>
        <dbReference type="RuleBase" id="RU364090"/>
    </source>
</evidence>
<keyword evidence="7 9" id="KW-0472">Membrane</keyword>
<evidence type="ECO:0000313" key="10">
    <source>
        <dbReference type="EMBL" id="MBL0848500.1"/>
    </source>
</evidence>
<evidence type="ECO:0000313" key="11">
    <source>
        <dbReference type="Proteomes" id="UP000736856"/>
    </source>
</evidence>
<keyword evidence="5 9" id="KW-0812">Transmembrane</keyword>
<name>A0A937DGI8_9HYPH</name>
<dbReference type="AlphaFoldDB" id="A0A937DGI8"/>
<keyword evidence="6 9" id="KW-1133">Transmembrane helix</keyword>
<reference evidence="10" key="1">
    <citation type="submission" date="2019-02" db="EMBL/GenBank/DDBJ databases">
        <title>A novel Candidatus Liberibacter species associated with the New Zealand native fuchsia psyllid, Ctenarytaina fuchsiae.</title>
        <authorList>
            <person name="Thompson S.M."/>
            <person name="Jorgensen N."/>
            <person name="David C."/>
            <person name="Bulman S.R."/>
            <person name="Smith G.R."/>
        </authorList>
    </citation>
    <scope>NUCLEOTIDE SEQUENCE</scope>
    <source>
        <strain evidence="10">Oxford</strain>
    </source>
</reference>
<keyword evidence="10" id="KW-0969">Cilium</keyword>
<evidence type="ECO:0000256" key="4">
    <source>
        <dbReference type="ARBA" id="ARBA00022475"/>
    </source>
</evidence>
<dbReference type="NCBIfam" id="TIGR01402">
    <property type="entry name" value="fliQ"/>
    <property type="match status" value="1"/>
</dbReference>
<sequence length="88" mass="9637">MNEVDVLEISRAAIWTILLASAPALLAAMFCGILVSFLQALTQIQEITLTFVPKIIAVFIALIISAPFIGGQISAFVHLIFSRIQFQF</sequence>
<gene>
    <name evidence="9 10" type="primary">fliQ</name>
    <name evidence="10" type="ORF">EU981_00105</name>
</gene>
<evidence type="ECO:0000256" key="1">
    <source>
        <dbReference type="ARBA" id="ARBA00004651"/>
    </source>
</evidence>
<evidence type="ECO:0000256" key="8">
    <source>
        <dbReference type="ARBA" id="ARBA00023143"/>
    </source>
</evidence>
<dbReference type="PANTHER" id="PTHR34040">
    <property type="entry name" value="FLAGELLAR BIOSYNTHETIC PROTEIN FLIQ"/>
    <property type="match status" value="1"/>
</dbReference>
<dbReference type="InterPro" id="IPR006305">
    <property type="entry name" value="FliQ"/>
</dbReference>
<keyword evidence="8 9" id="KW-0975">Bacterial flagellum</keyword>
<dbReference type="Pfam" id="PF01313">
    <property type="entry name" value="Bac_export_3"/>
    <property type="match status" value="1"/>
</dbReference>
<organism evidence="10 11">
    <name type="scientific">Candidatus Liberibacter ctenarytainae</name>
    <dbReference type="NCBI Taxonomy" id="2020335"/>
    <lineage>
        <taxon>Bacteria</taxon>
        <taxon>Pseudomonadati</taxon>
        <taxon>Pseudomonadota</taxon>
        <taxon>Alphaproteobacteria</taxon>
        <taxon>Hyphomicrobiales</taxon>
        <taxon>Rhizobiaceae</taxon>
        <taxon>Liberibacter</taxon>
    </lineage>
</organism>
<evidence type="ECO:0000256" key="3">
    <source>
        <dbReference type="ARBA" id="ARBA00021718"/>
    </source>
</evidence>
<comment type="similarity">
    <text evidence="2 9">Belongs to the FliQ/MopD/SpaQ family.</text>
</comment>
<feature type="transmembrane region" description="Helical" evidence="9">
    <location>
        <begin position="12"/>
        <end position="35"/>
    </location>
</feature>
<dbReference type="GO" id="GO:0005886">
    <property type="term" value="C:plasma membrane"/>
    <property type="evidence" value="ECO:0007669"/>
    <property type="project" value="UniProtKB-SubCell"/>
</dbReference>
<evidence type="ECO:0000256" key="2">
    <source>
        <dbReference type="ARBA" id="ARBA00006156"/>
    </source>
</evidence>
<dbReference type="PIRSF" id="PIRSF004669">
    <property type="entry name" value="FliQ"/>
    <property type="match status" value="1"/>
</dbReference>
<evidence type="ECO:0000256" key="5">
    <source>
        <dbReference type="ARBA" id="ARBA00022692"/>
    </source>
</evidence>
<keyword evidence="10" id="KW-0282">Flagellum</keyword>
<dbReference type="GO" id="GO:0009306">
    <property type="term" value="P:protein secretion"/>
    <property type="evidence" value="ECO:0007669"/>
    <property type="project" value="InterPro"/>
</dbReference>
<dbReference type="EMBL" id="SEOL01000001">
    <property type="protein sequence ID" value="MBL0848500.1"/>
    <property type="molecule type" value="Genomic_DNA"/>
</dbReference>
<keyword evidence="4 9" id="KW-1003">Cell membrane</keyword>
<dbReference type="PANTHER" id="PTHR34040:SF2">
    <property type="entry name" value="FLAGELLAR BIOSYNTHETIC PROTEIN FLIQ"/>
    <property type="match status" value="1"/>
</dbReference>
<comment type="subcellular location">
    <subcellularLocation>
        <location evidence="1 9">Cell membrane</location>
        <topology evidence="1">Multi-pass membrane protein</topology>
    </subcellularLocation>
    <subcellularLocation>
        <location evidence="9">Bacterial flagellum basal body</location>
    </subcellularLocation>
</comment>
<evidence type="ECO:0000256" key="6">
    <source>
        <dbReference type="ARBA" id="ARBA00022989"/>
    </source>
</evidence>
<dbReference type="NCBIfam" id="NF004671">
    <property type="entry name" value="PRK06010.1"/>
    <property type="match status" value="1"/>
</dbReference>
<dbReference type="InterPro" id="IPR002191">
    <property type="entry name" value="Bac_export_3"/>
</dbReference>
<dbReference type="Proteomes" id="UP000736856">
    <property type="component" value="Unassembled WGS sequence"/>
</dbReference>
<dbReference type="PRINTS" id="PR00952">
    <property type="entry name" value="TYPE3IMQPROT"/>
</dbReference>